<reference evidence="2" key="1">
    <citation type="submission" date="2022-07" db="EMBL/GenBank/DDBJ databases">
        <title>The genome of Lyophyllum shimeji provides insight into the initial evolution of ectomycorrhizal fungal genome.</title>
        <authorList>
            <person name="Kobayashi Y."/>
            <person name="Shibata T."/>
            <person name="Hirakawa H."/>
            <person name="Shigenobu S."/>
            <person name="Nishiyama T."/>
            <person name="Yamada A."/>
            <person name="Hasebe M."/>
            <person name="Kawaguchi M."/>
        </authorList>
    </citation>
    <scope>NUCLEOTIDE SEQUENCE</scope>
    <source>
        <strain evidence="2">AT787</strain>
    </source>
</reference>
<dbReference type="EMBL" id="BRPK01000020">
    <property type="protein sequence ID" value="GLB45119.1"/>
    <property type="molecule type" value="Genomic_DNA"/>
</dbReference>
<dbReference type="Proteomes" id="UP001063166">
    <property type="component" value="Unassembled WGS sequence"/>
</dbReference>
<sequence length="123" mass="13027">MIFPYALIALAASVAYAQGPTASGWDDTQILNYALNLTDLQNAFYSQSLSKFDTQSFNSSGYGPFVRTGFVQIGQNKASQAALLGSILGANATASCTYNFSQVSNTADFTEGSQIVENIGESN</sequence>
<organism evidence="2 3">
    <name type="scientific">Lyophyllum shimeji</name>
    <name type="common">Hon-shimeji</name>
    <name type="synonym">Tricholoma shimeji</name>
    <dbReference type="NCBI Taxonomy" id="47721"/>
    <lineage>
        <taxon>Eukaryota</taxon>
        <taxon>Fungi</taxon>
        <taxon>Dikarya</taxon>
        <taxon>Basidiomycota</taxon>
        <taxon>Agaricomycotina</taxon>
        <taxon>Agaricomycetes</taxon>
        <taxon>Agaricomycetidae</taxon>
        <taxon>Agaricales</taxon>
        <taxon>Tricholomatineae</taxon>
        <taxon>Lyophyllaceae</taxon>
        <taxon>Lyophyllum</taxon>
    </lineage>
</organism>
<proteinExistence type="predicted"/>
<accession>A0A9P3Q126</accession>
<comment type="caution">
    <text evidence="2">The sequence shown here is derived from an EMBL/GenBank/DDBJ whole genome shotgun (WGS) entry which is preliminary data.</text>
</comment>
<evidence type="ECO:0000256" key="1">
    <source>
        <dbReference type="SAM" id="SignalP"/>
    </source>
</evidence>
<dbReference type="OrthoDB" id="1001765at2759"/>
<protein>
    <submittedName>
        <fullName evidence="2">Ferritin-like domain containing protein</fullName>
    </submittedName>
</protein>
<feature type="chain" id="PRO_5040238829" evidence="1">
    <location>
        <begin position="18"/>
        <end position="123"/>
    </location>
</feature>
<keyword evidence="1" id="KW-0732">Signal</keyword>
<feature type="signal peptide" evidence="1">
    <location>
        <begin position="1"/>
        <end position="17"/>
    </location>
</feature>
<gene>
    <name evidence="2" type="ORF">LshimejAT787_2000240</name>
</gene>
<name>A0A9P3Q126_LYOSH</name>
<evidence type="ECO:0000313" key="3">
    <source>
        <dbReference type="Proteomes" id="UP001063166"/>
    </source>
</evidence>
<keyword evidence="3" id="KW-1185">Reference proteome</keyword>
<dbReference type="AlphaFoldDB" id="A0A9P3Q126"/>
<dbReference type="Pfam" id="PF13668">
    <property type="entry name" value="Ferritin_2"/>
    <property type="match status" value="1"/>
</dbReference>
<evidence type="ECO:0000313" key="2">
    <source>
        <dbReference type="EMBL" id="GLB45119.1"/>
    </source>
</evidence>